<evidence type="ECO:0000313" key="3">
    <source>
        <dbReference type="Proteomes" id="UP001642483"/>
    </source>
</evidence>
<feature type="chain" id="PRO_5046218863" evidence="1">
    <location>
        <begin position="18"/>
        <end position="213"/>
    </location>
</feature>
<gene>
    <name evidence="2" type="ORF">CVLEPA_LOCUS13037</name>
</gene>
<protein>
    <submittedName>
        <fullName evidence="2">Uncharacterized protein</fullName>
    </submittedName>
</protein>
<evidence type="ECO:0000313" key="2">
    <source>
        <dbReference type="EMBL" id="CAK8682366.1"/>
    </source>
</evidence>
<organism evidence="2 3">
    <name type="scientific">Clavelina lepadiformis</name>
    <name type="common">Light-bulb sea squirt</name>
    <name type="synonym">Ascidia lepadiformis</name>
    <dbReference type="NCBI Taxonomy" id="159417"/>
    <lineage>
        <taxon>Eukaryota</taxon>
        <taxon>Metazoa</taxon>
        <taxon>Chordata</taxon>
        <taxon>Tunicata</taxon>
        <taxon>Ascidiacea</taxon>
        <taxon>Aplousobranchia</taxon>
        <taxon>Clavelinidae</taxon>
        <taxon>Clavelina</taxon>
    </lineage>
</organism>
<accession>A0ABP0FV14</accession>
<reference evidence="2 3" key="1">
    <citation type="submission" date="2024-02" db="EMBL/GenBank/DDBJ databases">
        <authorList>
            <person name="Daric V."/>
            <person name="Darras S."/>
        </authorList>
    </citation>
    <scope>NUCLEOTIDE SEQUENCE [LARGE SCALE GENOMIC DNA]</scope>
</reference>
<comment type="caution">
    <text evidence="2">The sequence shown here is derived from an EMBL/GenBank/DDBJ whole genome shotgun (WGS) entry which is preliminary data.</text>
</comment>
<evidence type="ECO:0000256" key="1">
    <source>
        <dbReference type="SAM" id="SignalP"/>
    </source>
</evidence>
<dbReference type="SUPFAM" id="SSF50923">
    <property type="entry name" value="Hemopexin-like domain"/>
    <property type="match status" value="1"/>
</dbReference>
<keyword evidence="1" id="KW-0732">Signal</keyword>
<keyword evidence="3" id="KW-1185">Reference proteome</keyword>
<dbReference type="Gene3D" id="2.110.10.10">
    <property type="entry name" value="Hemopexin-like domain"/>
    <property type="match status" value="1"/>
</dbReference>
<dbReference type="InterPro" id="IPR036375">
    <property type="entry name" value="Hemopexin-like_dom_sf"/>
</dbReference>
<dbReference type="EMBL" id="CAWYQH010000090">
    <property type="protein sequence ID" value="CAK8682366.1"/>
    <property type="molecule type" value="Genomic_DNA"/>
</dbReference>
<proteinExistence type="predicted"/>
<dbReference type="Proteomes" id="UP001642483">
    <property type="component" value="Unassembled WGS sequence"/>
</dbReference>
<feature type="signal peptide" evidence="1">
    <location>
        <begin position="1"/>
        <end position="17"/>
    </location>
</feature>
<name>A0ABP0FV14_CLALP</name>
<sequence>MKAIVLFVCLLLTSSDARLQAALSILPDLAFFFRGDNSSLYDVKGDNFTKIADIPARFYFEGIPDEITGATNLLSDDRLDVITMLFQNETLYLVGNNVTMTKFELKDLFPGLSRTVDAAYPVVVGNRTVVGTNFIYKNTIFKCAEIGKRCTTQTLRSFTRFPREFLRDGRRIKAAFALPDGGAVLFKENYHVILKDDQVQVQRRNDDVFGGIN</sequence>